<evidence type="ECO:0000313" key="1">
    <source>
        <dbReference type="EMBL" id="GAX86977.1"/>
    </source>
</evidence>
<keyword evidence="2" id="KW-1185">Reference proteome</keyword>
<dbReference type="SUPFAM" id="SSF48452">
    <property type="entry name" value="TPR-like"/>
    <property type="match status" value="1"/>
</dbReference>
<dbReference type="InterPro" id="IPR011990">
    <property type="entry name" value="TPR-like_helical_dom_sf"/>
</dbReference>
<organism evidence="1 2">
    <name type="scientific">Lebetimonas natsushimae</name>
    <dbReference type="NCBI Taxonomy" id="1936991"/>
    <lineage>
        <taxon>Bacteria</taxon>
        <taxon>Pseudomonadati</taxon>
        <taxon>Campylobacterota</taxon>
        <taxon>Epsilonproteobacteria</taxon>
        <taxon>Nautiliales</taxon>
        <taxon>Nautiliaceae</taxon>
        <taxon>Lebetimonas</taxon>
    </lineage>
</organism>
<reference evidence="1 2" key="1">
    <citation type="journal article" date="2017" name="Syst. Appl. Microbiol.">
        <title>Lebetimonas natsushimae sp. nov., a novel strictly anaerobic, moderately thermophilic chemoautotroph isolated from a deep-sea hydrothermal vent polychaete nest in the Mid-Okinawa Trough.</title>
        <authorList>
            <person name="Nagata R."/>
            <person name="Takaki Y."/>
            <person name="Tame A."/>
            <person name="Nunoura T."/>
            <person name="Muto H."/>
            <person name="Mino S."/>
            <person name="Sawayama S."/>
            <person name="Takai K."/>
            <person name="Nakagawa S."/>
        </authorList>
    </citation>
    <scope>NUCLEOTIDE SEQUENCE [LARGE SCALE GENOMIC DNA]</scope>
    <source>
        <strain evidence="1 2">HS1857</strain>
    </source>
</reference>
<dbReference type="AlphaFoldDB" id="A0A292YAA4"/>
<accession>A0A292YAA4</accession>
<gene>
    <name evidence="1" type="ORF">LNAT_P0272</name>
</gene>
<proteinExistence type="predicted"/>
<evidence type="ECO:0000313" key="2">
    <source>
        <dbReference type="Proteomes" id="UP000217944"/>
    </source>
</evidence>
<dbReference type="EMBL" id="BDME01000001">
    <property type="protein sequence ID" value="GAX86977.1"/>
    <property type="molecule type" value="Genomic_DNA"/>
</dbReference>
<comment type="caution">
    <text evidence="1">The sequence shown here is derived from an EMBL/GenBank/DDBJ whole genome shotgun (WGS) entry which is preliminary data.</text>
</comment>
<dbReference type="Proteomes" id="UP000217944">
    <property type="component" value="Unassembled WGS sequence"/>
</dbReference>
<name>A0A292YAA4_9BACT</name>
<protein>
    <recommendedName>
        <fullName evidence="3">Tetratricopeptide repeat protein</fullName>
    </recommendedName>
</protein>
<evidence type="ECO:0008006" key="3">
    <source>
        <dbReference type="Google" id="ProtNLM"/>
    </source>
</evidence>
<sequence length="133" mass="15883">MLNDSYRLSMEAKYFFETGDYKKAEKLAKKAYILDPYNRMAFTVYTQSKIAKQWQNYINDSIKYFKEIEQIANKNKITKKDKQKVKIMLEIIMEEYKTLPPSHLLPENLKIKAKEMYEKGKKLYVEVFGKRSG</sequence>